<dbReference type="PANTHER" id="PTHR43284:SF1">
    <property type="entry name" value="ASPARAGINE SYNTHETASE"/>
    <property type="match status" value="1"/>
</dbReference>
<keyword evidence="8" id="KW-0061">Asparagine biosynthesis</keyword>
<dbReference type="InterPro" id="IPR033738">
    <property type="entry name" value="AsnB_N"/>
</dbReference>
<keyword evidence="4 9" id="KW-0547">Nucleotide-binding</keyword>
<dbReference type="Pfam" id="PF13537">
    <property type="entry name" value="GATase_7"/>
    <property type="match status" value="1"/>
</dbReference>
<evidence type="ECO:0000256" key="5">
    <source>
        <dbReference type="ARBA" id="ARBA00022840"/>
    </source>
</evidence>
<dbReference type="EMBL" id="VORU01000010">
    <property type="protein sequence ID" value="TXD68599.1"/>
    <property type="molecule type" value="Genomic_DNA"/>
</dbReference>
<proteinExistence type="inferred from homology"/>
<dbReference type="GO" id="GO:0004066">
    <property type="term" value="F:asparagine synthase (glutamine-hydrolyzing) activity"/>
    <property type="evidence" value="ECO:0007669"/>
    <property type="project" value="UniProtKB-EC"/>
</dbReference>
<keyword evidence="6 8" id="KW-0315">Glutamine amidotransferase</keyword>
<dbReference type="GO" id="GO:0006529">
    <property type="term" value="P:asparagine biosynthetic process"/>
    <property type="evidence" value="ECO:0007669"/>
    <property type="project" value="UniProtKB-KW"/>
</dbReference>
<dbReference type="Gene3D" id="3.40.50.620">
    <property type="entry name" value="HUPs"/>
    <property type="match status" value="1"/>
</dbReference>
<dbReference type="RefSeq" id="WP_111816586.1">
    <property type="nucleotide sequence ID" value="NZ_CBCRZQ010000009.1"/>
</dbReference>
<protein>
    <recommendedName>
        <fullName evidence="3">asparagine synthase (glutamine-hydrolyzing)</fullName>
        <ecNumber evidence="3">6.3.5.4</ecNumber>
    </recommendedName>
</protein>
<name>A0A5C6YNG8_9FLAO</name>
<dbReference type="InterPro" id="IPR017932">
    <property type="entry name" value="GATase_2_dom"/>
</dbReference>
<dbReference type="InterPro" id="IPR006426">
    <property type="entry name" value="Asn_synth_AEB"/>
</dbReference>
<evidence type="ECO:0000313" key="11">
    <source>
        <dbReference type="EMBL" id="TXD68599.1"/>
    </source>
</evidence>
<dbReference type="OrthoDB" id="9763290at2"/>
<evidence type="ECO:0000313" key="12">
    <source>
        <dbReference type="Proteomes" id="UP000321945"/>
    </source>
</evidence>
<dbReference type="PROSITE" id="PS51278">
    <property type="entry name" value="GATASE_TYPE_2"/>
    <property type="match status" value="1"/>
</dbReference>
<evidence type="ECO:0000256" key="1">
    <source>
        <dbReference type="ARBA" id="ARBA00005187"/>
    </source>
</evidence>
<comment type="pathway">
    <text evidence="1">Amino-acid biosynthesis; L-asparagine biosynthesis; L-asparagine from L-aspartate (L-Gln route): step 1/1.</text>
</comment>
<keyword evidence="8" id="KW-0028">Amino-acid biosynthesis</keyword>
<dbReference type="Gene3D" id="3.60.20.10">
    <property type="entry name" value="Glutamine Phosphoribosylpyrophosphate, subunit 1, domain 1"/>
    <property type="match status" value="1"/>
</dbReference>
<keyword evidence="5 9" id="KW-0067">ATP-binding</keyword>
<dbReference type="Pfam" id="PF00733">
    <property type="entry name" value="Asn_synthase"/>
    <property type="match status" value="1"/>
</dbReference>
<dbReference type="SUPFAM" id="SSF56235">
    <property type="entry name" value="N-terminal nucleophile aminohydrolases (Ntn hydrolases)"/>
    <property type="match status" value="1"/>
</dbReference>
<dbReference type="GO" id="GO:0005524">
    <property type="term" value="F:ATP binding"/>
    <property type="evidence" value="ECO:0007669"/>
    <property type="project" value="UniProtKB-KW"/>
</dbReference>
<evidence type="ECO:0000256" key="7">
    <source>
        <dbReference type="ARBA" id="ARBA00048741"/>
    </source>
</evidence>
<dbReference type="NCBIfam" id="TIGR01536">
    <property type="entry name" value="asn_synth_AEB"/>
    <property type="match status" value="1"/>
</dbReference>
<keyword evidence="12" id="KW-1185">Reference proteome</keyword>
<dbReference type="PIRSF" id="PIRSF001589">
    <property type="entry name" value="Asn_synthetase_glu-h"/>
    <property type="match status" value="1"/>
</dbReference>
<evidence type="ECO:0000256" key="2">
    <source>
        <dbReference type="ARBA" id="ARBA00005752"/>
    </source>
</evidence>
<dbReference type="Proteomes" id="UP000321945">
    <property type="component" value="Unassembled WGS sequence"/>
</dbReference>
<feature type="active site" description="For GATase activity" evidence="8">
    <location>
        <position position="2"/>
    </location>
</feature>
<evidence type="ECO:0000256" key="3">
    <source>
        <dbReference type="ARBA" id="ARBA00012737"/>
    </source>
</evidence>
<reference evidence="11 12" key="1">
    <citation type="submission" date="2019-08" db="EMBL/GenBank/DDBJ databases">
        <title>Genome of Aequorivita lipolytica Y10-2 (type strain).</title>
        <authorList>
            <person name="Bowman J.P."/>
        </authorList>
    </citation>
    <scope>NUCLEOTIDE SEQUENCE [LARGE SCALE GENOMIC DNA]</scope>
    <source>
        <strain evidence="11 12">Y10-2</strain>
    </source>
</reference>
<dbReference type="EC" id="6.3.5.4" evidence="3"/>
<comment type="caution">
    <text evidence="11">The sequence shown here is derived from an EMBL/GenBank/DDBJ whole genome shotgun (WGS) entry which is preliminary data.</text>
</comment>
<dbReference type="PANTHER" id="PTHR43284">
    <property type="entry name" value="ASPARAGINE SYNTHETASE (GLUTAMINE-HYDROLYZING)"/>
    <property type="match status" value="1"/>
</dbReference>
<dbReference type="AlphaFoldDB" id="A0A5C6YNG8"/>
<dbReference type="InterPro" id="IPR029055">
    <property type="entry name" value="Ntn_hydrolases_N"/>
</dbReference>
<comment type="similarity">
    <text evidence="2">Belongs to the asparagine synthetase family.</text>
</comment>
<gene>
    <name evidence="11" type="primary">asnB</name>
    <name evidence="11" type="ORF">ESV24_11850</name>
</gene>
<accession>A0A5C6YNG8</accession>
<dbReference type="CDD" id="cd01991">
    <property type="entry name" value="Asn_synthase_B_C"/>
    <property type="match status" value="1"/>
</dbReference>
<organism evidence="11 12">
    <name type="scientific">Aequorivita lipolytica</name>
    <dbReference type="NCBI Taxonomy" id="153267"/>
    <lineage>
        <taxon>Bacteria</taxon>
        <taxon>Pseudomonadati</taxon>
        <taxon>Bacteroidota</taxon>
        <taxon>Flavobacteriia</taxon>
        <taxon>Flavobacteriales</taxon>
        <taxon>Flavobacteriaceae</taxon>
        <taxon>Aequorivita</taxon>
    </lineage>
</organism>
<dbReference type="InterPro" id="IPR014729">
    <property type="entry name" value="Rossmann-like_a/b/a_fold"/>
</dbReference>
<feature type="domain" description="Glutamine amidotransferase type-2" evidence="10">
    <location>
        <begin position="2"/>
        <end position="212"/>
    </location>
</feature>
<evidence type="ECO:0000256" key="4">
    <source>
        <dbReference type="ARBA" id="ARBA00022741"/>
    </source>
</evidence>
<dbReference type="InterPro" id="IPR051786">
    <property type="entry name" value="ASN_synthetase/amidase"/>
</dbReference>
<feature type="binding site" evidence="9">
    <location>
        <position position="98"/>
    </location>
    <ligand>
        <name>L-glutamine</name>
        <dbReference type="ChEBI" id="CHEBI:58359"/>
    </ligand>
</feature>
<dbReference type="CDD" id="cd00712">
    <property type="entry name" value="AsnB"/>
    <property type="match status" value="1"/>
</dbReference>
<evidence type="ECO:0000259" key="10">
    <source>
        <dbReference type="PROSITE" id="PS51278"/>
    </source>
</evidence>
<dbReference type="SUPFAM" id="SSF52402">
    <property type="entry name" value="Adenine nucleotide alpha hydrolases-like"/>
    <property type="match status" value="1"/>
</dbReference>
<evidence type="ECO:0000256" key="8">
    <source>
        <dbReference type="PIRSR" id="PIRSR001589-1"/>
    </source>
</evidence>
<evidence type="ECO:0000256" key="9">
    <source>
        <dbReference type="PIRSR" id="PIRSR001589-2"/>
    </source>
</evidence>
<comment type="catalytic activity">
    <reaction evidence="7">
        <text>L-aspartate + L-glutamine + ATP + H2O = L-asparagine + L-glutamate + AMP + diphosphate + H(+)</text>
        <dbReference type="Rhea" id="RHEA:12228"/>
        <dbReference type="ChEBI" id="CHEBI:15377"/>
        <dbReference type="ChEBI" id="CHEBI:15378"/>
        <dbReference type="ChEBI" id="CHEBI:29985"/>
        <dbReference type="ChEBI" id="CHEBI:29991"/>
        <dbReference type="ChEBI" id="CHEBI:30616"/>
        <dbReference type="ChEBI" id="CHEBI:33019"/>
        <dbReference type="ChEBI" id="CHEBI:58048"/>
        <dbReference type="ChEBI" id="CHEBI:58359"/>
        <dbReference type="ChEBI" id="CHEBI:456215"/>
        <dbReference type="EC" id="6.3.5.4"/>
    </reaction>
</comment>
<sequence length="633" mass="72843">MCGISAIINKDNTIVEPNLLDSMNNRIIHRGPDDSGIFVDGNIGLGHRRLSILDLSSAGHQPMAYQDYVIVYNGEIYNYIELKVELKQHGYSFTSETDTEVILAAYDHWGQDCLNHFNGMWSFVLYDKKKQVVFCSRDRFGIKPFCYTLINNSLYIGSEVKQFLDLPGFDAQINKEIVYKYLVNNDLNTDENTFLQNVFNLKAGHQMVYDIKTSILTKTQWYYLNRVKPVAKKDITFTDASSKFVDLLNQSVTLRLRSDVKLGSCLSGGLDSSSIVCIAGSLMGKVHTVTSCYTQEGYDEQQFADLVNKKINSDPHKVYPDLNDLIEGGILEKINYHQDQPIFSASHFSEYKVFETAAENKLIVMLDGQGADEYLAGYGEFFMFFWKNLFLNGKFSTLYKEIQKRSKSQHLSTLSYVHRFANFMFLGNLKEKVLNKKSKSKTYFNDDFINKYAHIKSTNPGNTEEIKNIMDLSKHELLTYSLPYQLHSEDRNSMMHSVESRLPFLDYRLVEFCLSLPDDYKIRNGITKAILRKGMEDDLPEEIIHRYDKMGFVAPDIIWIKENPEIIKKELKDAVLNLKGIINENIIDEYENFIKGNVPYADVFFKAISLNHWMRAFNVSLNVNPSIKYAKVS</sequence>
<keyword evidence="11" id="KW-0436">Ligase</keyword>
<evidence type="ECO:0000256" key="6">
    <source>
        <dbReference type="ARBA" id="ARBA00022962"/>
    </source>
</evidence>
<dbReference type="InterPro" id="IPR001962">
    <property type="entry name" value="Asn_synthase"/>
</dbReference>